<keyword evidence="3" id="KW-1185">Reference proteome</keyword>
<feature type="transmembrane region" description="Helical" evidence="1">
    <location>
        <begin position="104"/>
        <end position="126"/>
    </location>
</feature>
<dbReference type="EMBL" id="MF403008">
    <property type="protein sequence ID" value="AUZ95420.1"/>
    <property type="molecule type" value="Genomic_DNA"/>
</dbReference>
<dbReference type="GeneID" id="40088666"/>
<dbReference type="RefSeq" id="YP_009612328.1">
    <property type="nucleotide sequence ID" value="NC_042013.1"/>
</dbReference>
<dbReference type="KEGG" id="vg:40088666"/>
<proteinExistence type="predicted"/>
<sequence>MSKDTAFVTLGVESSQPYPNIRNRVKVILEETEKQNYKNVYNELKKFYNENPKYRWFVIDGINDFYEIALDEFSADKQVFFDDLLKDKSDFSDEIQKKINETTYMYMVMMFAISLFTALVFGFIMVL</sequence>
<evidence type="ECO:0000313" key="2">
    <source>
        <dbReference type="EMBL" id="AUZ95420.1"/>
    </source>
</evidence>
<dbReference type="Proteomes" id="UP000223025">
    <property type="component" value="Segment"/>
</dbReference>
<keyword evidence="1" id="KW-1133">Transmembrane helix</keyword>
<protein>
    <submittedName>
        <fullName evidence="2">Uncharacterized protein</fullName>
    </submittedName>
</protein>
<evidence type="ECO:0000313" key="3">
    <source>
        <dbReference type="Proteomes" id="UP000223025"/>
    </source>
</evidence>
<keyword evidence="1" id="KW-0472">Membrane</keyword>
<organism evidence="2 3">
    <name type="scientific">Agrobacterium phage Atu_ph07</name>
    <dbReference type="NCBI Taxonomy" id="2024264"/>
    <lineage>
        <taxon>Viruses</taxon>
        <taxon>Duplodnaviria</taxon>
        <taxon>Heunggongvirae</taxon>
        <taxon>Uroviricota</taxon>
        <taxon>Caudoviricetes</taxon>
        <taxon>Polybotosvirus</taxon>
        <taxon>Polybotosvirus Atuph07</taxon>
    </lineage>
</organism>
<keyword evidence="1" id="KW-0812">Transmembrane</keyword>
<reference evidence="2 3" key="1">
    <citation type="submission" date="2017-06" db="EMBL/GenBank/DDBJ databases">
        <authorList>
            <person name="Kim H.J."/>
            <person name="Triplett B.A."/>
        </authorList>
    </citation>
    <scope>NUCLEOTIDE SEQUENCE [LARGE SCALE GENOMIC DNA]</scope>
</reference>
<name>A0A2L0V0X3_9CAUD</name>
<accession>A0A2L0V0X3</accession>
<evidence type="ECO:0000256" key="1">
    <source>
        <dbReference type="SAM" id="Phobius"/>
    </source>
</evidence>